<dbReference type="InterPro" id="IPR037120">
    <property type="entry name" value="Haem_peroxidase_sf_animal"/>
</dbReference>
<gene>
    <name evidence="6" type="ORF">SSS_2169</name>
</gene>
<name>A0A834VFR4_SARSC</name>
<keyword evidence="5" id="KW-0349">Heme</keyword>
<keyword evidence="3 6" id="KW-0575">Peroxidase</keyword>
<evidence type="ECO:0000313" key="7">
    <source>
        <dbReference type="EnsemblMetazoa" id="KAF7492013.1"/>
    </source>
</evidence>
<keyword evidence="5" id="KW-0479">Metal-binding</keyword>
<dbReference type="PANTHER" id="PTHR11475">
    <property type="entry name" value="OXIDASE/PEROXIDASE"/>
    <property type="match status" value="1"/>
</dbReference>
<feature type="binding site" description="axial binding residue" evidence="5">
    <location>
        <position position="631"/>
    </location>
    <ligand>
        <name>heme b</name>
        <dbReference type="ChEBI" id="CHEBI:60344"/>
    </ligand>
    <ligandPart>
        <name>Fe</name>
        <dbReference type="ChEBI" id="CHEBI:18248"/>
    </ligandPart>
</feature>
<evidence type="ECO:0000256" key="4">
    <source>
        <dbReference type="ARBA" id="ARBA00022729"/>
    </source>
</evidence>
<evidence type="ECO:0000313" key="8">
    <source>
        <dbReference type="Proteomes" id="UP000070412"/>
    </source>
</evidence>
<dbReference type="OrthoDB" id="6480964at2759"/>
<dbReference type="Gene3D" id="1.10.640.10">
    <property type="entry name" value="Haem peroxidase domain superfamily, animal type"/>
    <property type="match status" value="1"/>
</dbReference>
<dbReference type="InterPro" id="IPR019791">
    <property type="entry name" value="Haem_peroxidase_animal"/>
</dbReference>
<evidence type="ECO:0000256" key="2">
    <source>
        <dbReference type="ARBA" id="ARBA00022525"/>
    </source>
</evidence>
<reference evidence="7" key="3">
    <citation type="submission" date="2022-06" db="UniProtKB">
        <authorList>
            <consortium name="EnsemblMetazoa"/>
        </authorList>
    </citation>
    <scope>IDENTIFICATION</scope>
</reference>
<dbReference type="PROSITE" id="PS50292">
    <property type="entry name" value="PEROXIDASE_3"/>
    <property type="match status" value="1"/>
</dbReference>
<dbReference type="GO" id="GO:0005576">
    <property type="term" value="C:extracellular region"/>
    <property type="evidence" value="ECO:0007669"/>
    <property type="project" value="UniProtKB-SubCell"/>
</dbReference>
<evidence type="ECO:0000313" key="6">
    <source>
        <dbReference type="EMBL" id="KAF7492013.1"/>
    </source>
</evidence>
<keyword evidence="4" id="KW-0732">Signal</keyword>
<dbReference type="Pfam" id="PF03098">
    <property type="entry name" value="An_peroxidase"/>
    <property type="match status" value="1"/>
</dbReference>
<evidence type="ECO:0000256" key="3">
    <source>
        <dbReference type="ARBA" id="ARBA00022559"/>
    </source>
</evidence>
<reference evidence="8" key="1">
    <citation type="journal article" date="2020" name="PLoS Negl. Trop. Dis.">
        <title>High-quality nuclear genome for Sarcoptes scabiei-A critical resource for a neglected parasite.</title>
        <authorList>
            <person name="Korhonen P.K."/>
            <person name="Gasser R.B."/>
            <person name="Ma G."/>
            <person name="Wang T."/>
            <person name="Stroehlein A.J."/>
            <person name="Young N.D."/>
            <person name="Ang C.S."/>
            <person name="Fernando D.D."/>
            <person name="Lu H.C."/>
            <person name="Taylor S."/>
            <person name="Reynolds S.L."/>
            <person name="Mofiz E."/>
            <person name="Najaraj S.H."/>
            <person name="Gowda H."/>
            <person name="Madugundu A."/>
            <person name="Renuse S."/>
            <person name="Holt D."/>
            <person name="Pandey A."/>
            <person name="Papenfuss A.T."/>
            <person name="Fischer K."/>
        </authorList>
    </citation>
    <scope>NUCLEOTIDE SEQUENCE [LARGE SCALE GENOMIC DNA]</scope>
</reference>
<protein>
    <submittedName>
        <fullName evidence="6">Peroxidase</fullName>
    </submittedName>
</protein>
<accession>A0A834VFR4</accession>
<evidence type="ECO:0000256" key="1">
    <source>
        <dbReference type="ARBA" id="ARBA00004613"/>
    </source>
</evidence>
<dbReference type="InterPro" id="IPR010255">
    <property type="entry name" value="Haem_peroxidase_sf"/>
</dbReference>
<proteinExistence type="predicted"/>
<reference evidence="6" key="2">
    <citation type="submission" date="2020-01" db="EMBL/GenBank/DDBJ databases">
        <authorList>
            <person name="Korhonen P.K.K."/>
            <person name="Guangxu M.G."/>
            <person name="Wang T.W."/>
            <person name="Stroehlein A.J.S."/>
            <person name="Young N.D."/>
            <person name="Ang C.-S.A."/>
            <person name="Fernando D.W.F."/>
            <person name="Lu H.L."/>
            <person name="Taylor S.T."/>
            <person name="Ehtesham M.E.M."/>
            <person name="Najaraj S.H.N."/>
            <person name="Harsha G.H.G."/>
            <person name="Madugundu A.M."/>
            <person name="Renuse S.R."/>
            <person name="Holt D.H."/>
            <person name="Pandey A.P."/>
            <person name="Papenfuss A.P."/>
            <person name="Gasser R.B.G."/>
            <person name="Fischer K.F."/>
        </authorList>
    </citation>
    <scope>NUCLEOTIDE SEQUENCE</scope>
    <source>
        <strain evidence="6">SSS_KF_BRIS2020</strain>
    </source>
</reference>
<dbReference type="GO" id="GO:0020037">
    <property type="term" value="F:heme binding"/>
    <property type="evidence" value="ECO:0007669"/>
    <property type="project" value="InterPro"/>
</dbReference>
<evidence type="ECO:0000256" key="5">
    <source>
        <dbReference type="PIRSR" id="PIRSR619791-2"/>
    </source>
</evidence>
<dbReference type="GO" id="GO:0046872">
    <property type="term" value="F:metal ion binding"/>
    <property type="evidence" value="ECO:0007669"/>
    <property type="project" value="UniProtKB-KW"/>
</dbReference>
<keyword evidence="5" id="KW-0408">Iron</keyword>
<dbReference type="GO" id="GO:0004601">
    <property type="term" value="F:peroxidase activity"/>
    <property type="evidence" value="ECO:0007669"/>
    <property type="project" value="UniProtKB-KW"/>
</dbReference>
<dbReference type="Proteomes" id="UP000070412">
    <property type="component" value="Unassembled WGS sequence"/>
</dbReference>
<sequence>MISKQLRSSIPFSSKRISLLFLMPIILISSSSKSSVSYAYLSPTSSHLLHPSPSVSESSSSSILDHDALTFLNSNLDDFDPSFDDGDDSSYTISTTSSSSSSSSSAQYQFGVAPGVLPDHDAGYGFDFRNEYSPKLSYIFKKYLKRPSILANDEMCSFEENQFSMYQANHELDIDGEDIATTFHQAGLNIEDYERANQEYLASDPRGLNFSAYVYVATLHSKYNEFVTEILKNKKCLSRKVIATELPFFKIPPNPWKKQKYCEMQSSVSLTTYCHPNSMYRRIDGKCNNPIKTNLGSSFHCHRRLLPADYADGVYQIRLGLDQRPLPSPRLVTQLLMPDFDLNDPSLSGLHFAWGQMLVHDTFRTIQNLGLAIDCCRLVNPATKNLAKTTRTFLDPASNQVPIPHPECLPITNFIPSKATEMFNQICLNTVRSIACNTCSLGPRNQMNAATQVIDLSNVYGGNLINNSETLRTYIGGQMLTDFANNGEIRMIPITGPRDSDTLDLTPCNPPLKNPNMVGCFRTGDGIRGNQNPFIASLTTMALKRHNAHAAGLRMVNQHWDDERLFQEARRLTIAEVTKIHYGEYLPLILGKRLMKYFHLELRNHGYTKYNPHVDPSTIQEAGLAALRIGHSQTRSFYKLIYDHHAHKTTFMLKDRFFNMLEVWKGQITPIIRGLMAEPSKNIDPYGVIDLKDFLFFNPRRPSIVDLFSINVNRGRDHGLPGYVHILQYCTGYEIKSWKSLEKFIPPVKVKSLRKVYRHFRDIDLFVAGLLEYHLIDARVGPTFACLIGIQFYHWKYGDRFYFEHGGESGSFNPEQLQEIRKKTSMANFVCKTTDMELIQINPFEEASAHNPKIICNSLPDYNYELWSDNGGYLNKK</sequence>
<dbReference type="PRINTS" id="PR00457">
    <property type="entry name" value="ANPEROXIDASE"/>
</dbReference>
<dbReference type="FunFam" id="1.10.640.10:FF:000003">
    <property type="entry name" value="chorion peroxidase"/>
    <property type="match status" value="1"/>
</dbReference>
<dbReference type="SUPFAM" id="SSF48113">
    <property type="entry name" value="Heme-dependent peroxidases"/>
    <property type="match status" value="1"/>
</dbReference>
<dbReference type="AlphaFoldDB" id="A0A834VFR4"/>
<keyword evidence="8" id="KW-1185">Reference proteome</keyword>
<organism evidence="6">
    <name type="scientific">Sarcoptes scabiei</name>
    <name type="common">Itch mite</name>
    <name type="synonym">Acarus scabiei</name>
    <dbReference type="NCBI Taxonomy" id="52283"/>
    <lineage>
        <taxon>Eukaryota</taxon>
        <taxon>Metazoa</taxon>
        <taxon>Ecdysozoa</taxon>
        <taxon>Arthropoda</taxon>
        <taxon>Chelicerata</taxon>
        <taxon>Arachnida</taxon>
        <taxon>Acari</taxon>
        <taxon>Acariformes</taxon>
        <taxon>Sarcoptiformes</taxon>
        <taxon>Astigmata</taxon>
        <taxon>Psoroptidia</taxon>
        <taxon>Sarcoptoidea</taxon>
        <taxon>Sarcoptidae</taxon>
        <taxon>Sarcoptinae</taxon>
        <taxon>Sarcoptes</taxon>
    </lineage>
</organism>
<dbReference type="GO" id="GO:0006979">
    <property type="term" value="P:response to oxidative stress"/>
    <property type="evidence" value="ECO:0007669"/>
    <property type="project" value="InterPro"/>
</dbReference>
<dbReference type="EMBL" id="WVUK01000057">
    <property type="protein sequence ID" value="KAF7492013.1"/>
    <property type="molecule type" value="Genomic_DNA"/>
</dbReference>
<dbReference type="PANTHER" id="PTHR11475:SF143">
    <property type="entry name" value="PUTATIVE-RELATED"/>
    <property type="match status" value="1"/>
</dbReference>
<comment type="subcellular location">
    <subcellularLocation>
        <location evidence="1">Secreted</location>
    </subcellularLocation>
</comment>
<keyword evidence="3 6" id="KW-0560">Oxidoreductase</keyword>
<dbReference type="EnsemblMetazoa" id="SSS_2169s_mrna">
    <property type="protein sequence ID" value="KAF7492013.1"/>
    <property type="gene ID" value="SSS_2169"/>
</dbReference>
<keyword evidence="2" id="KW-0964">Secreted</keyword>